<name>A0ABD3UZ86_SINWO</name>
<evidence type="ECO:0000313" key="3">
    <source>
        <dbReference type="Proteomes" id="UP001634394"/>
    </source>
</evidence>
<evidence type="ECO:0000313" key="2">
    <source>
        <dbReference type="EMBL" id="KAL3853838.1"/>
    </source>
</evidence>
<organism evidence="2 3">
    <name type="scientific">Sinanodonta woodiana</name>
    <name type="common">Chinese pond mussel</name>
    <name type="synonym">Anodonta woodiana</name>
    <dbReference type="NCBI Taxonomy" id="1069815"/>
    <lineage>
        <taxon>Eukaryota</taxon>
        <taxon>Metazoa</taxon>
        <taxon>Spiralia</taxon>
        <taxon>Lophotrochozoa</taxon>
        <taxon>Mollusca</taxon>
        <taxon>Bivalvia</taxon>
        <taxon>Autobranchia</taxon>
        <taxon>Heteroconchia</taxon>
        <taxon>Palaeoheterodonta</taxon>
        <taxon>Unionida</taxon>
        <taxon>Unionoidea</taxon>
        <taxon>Unionidae</taxon>
        <taxon>Unioninae</taxon>
        <taxon>Sinanodonta</taxon>
    </lineage>
</organism>
<feature type="region of interest" description="Disordered" evidence="1">
    <location>
        <begin position="272"/>
        <end position="292"/>
    </location>
</feature>
<accession>A0ABD3UZ86</accession>
<proteinExistence type="predicted"/>
<reference evidence="2 3" key="1">
    <citation type="submission" date="2024-11" db="EMBL/GenBank/DDBJ databases">
        <title>Chromosome-level genome assembly of the freshwater bivalve Anodonta woodiana.</title>
        <authorList>
            <person name="Chen X."/>
        </authorList>
    </citation>
    <scope>NUCLEOTIDE SEQUENCE [LARGE SCALE GENOMIC DNA]</scope>
    <source>
        <strain evidence="2">MN2024</strain>
        <tissue evidence="2">Gills</tissue>
    </source>
</reference>
<sequence length="1176" mass="131515">MEKQEMPCKLNSTKSLDIATTEVDSIFTQVLHDNKVDLEYQKSRLDFMSSSEADILGKKEAVRNVRMARRLQCHIVNNIATACQFPYIEDNLSHTVKAVLQGPTSCYSCSDVESLVYQSVSSSLHGSQSDGKQFMKKVRVNMTSIQSVSFENILVDLHLCSHIVCGESDVQADSTVDDADCEGYGIDLGNRKMRSEEDPQQEERDVHRITDRHHSFLGKVQDAFGEDSERNIASFFLQNKAMLSNEDINTPCEIISTDSKHNLPLTDRENASKLTGESNKHNKGSAEPNGISPIVDSGDTLQRSNNELAVHSDQSLGNDEWLELKAEAKTVHEHLFEQDDLASSHSSLFQAAHFHKPLDVNYAPLQQQQQAEVVSSIESRGQHDQICDKSMVGSSVSTSPVSQVNSEAQSEYCPLSSSEQIKTVLQTESCLPSLAVTTTSSHTPSITTPAKQFDIGSQVNKSESLTINTLSQGNLVSLSKENENKVMNSNKSLTVRVSMNSSAADASAEIGASLQSLEDDRCKASSHEQVIDINFSRVAQDLTELLQNLTSKTYKQSSKSPRVANSWNRQTSQPARFSSFKFCRSDVLLSLPRSGSPSCSDDLLNSLTPDMIPNFEERHRTAELLEEHFASRNEETYNKEECTYLREKHDIPDDLLPAHYPVFEKSRMLVVMTDDTEQSFIQDQTDLLIPGSRTTTFSRTLLSDLSVEDGDKIEVDPRETDIYPTIAEDMNDSKDKTSPKKRATQMQNKNNKKNTTFQRRSLVKSPGLDSKIAMDCFPNVTSPPIRSAHGYLHQHASKTDLDSSLVNEGTPCISQCNNPADYKKSEELLSRQQISKNCFDNVNINKHGYSKKLIMENGDFVNSITALIDGKQIHSTFSENETHQTQTPLQCYQRNYKETKSHGCLDVLQDLTQIECQNSVSQEFIDNNPKRSCIHEKRDEAADGSGMQQQNQVLVTANIDSNRDSLSKMAAKSAQGRVHENEIEHSNTAEKYNSKSHHSYVGITLTNRNIFSLFETIFFKNEDDSAIANTFDFSSPLVDSKQNSLELETVTRNEEPKFPINHSLQSSILENKLILSAADAPSIKFDLNSNMPRSLIAKHDVEAEKSIGTHIVSRNSEFMIPEVDAITNNDINQCQISDFGQDVNGEICSHVKRQQVHCSFKQSNCERLPERIQQKC</sequence>
<comment type="caution">
    <text evidence="2">The sequence shown here is derived from an EMBL/GenBank/DDBJ whole genome shotgun (WGS) entry which is preliminary data.</text>
</comment>
<feature type="region of interest" description="Disordered" evidence="1">
    <location>
        <begin position="729"/>
        <end position="760"/>
    </location>
</feature>
<dbReference type="EMBL" id="JBJQND010000015">
    <property type="protein sequence ID" value="KAL3853838.1"/>
    <property type="molecule type" value="Genomic_DNA"/>
</dbReference>
<keyword evidence="3" id="KW-1185">Reference proteome</keyword>
<dbReference type="Proteomes" id="UP001634394">
    <property type="component" value="Unassembled WGS sequence"/>
</dbReference>
<protein>
    <submittedName>
        <fullName evidence="2">Uncharacterized protein</fullName>
    </submittedName>
</protein>
<dbReference type="AlphaFoldDB" id="A0ABD3UZ86"/>
<gene>
    <name evidence="2" type="ORF">ACJMK2_017339</name>
</gene>
<evidence type="ECO:0000256" key="1">
    <source>
        <dbReference type="SAM" id="MobiDB-lite"/>
    </source>
</evidence>